<dbReference type="EMBL" id="LT559118">
    <property type="protein sequence ID" value="SBO99149.1"/>
    <property type="molecule type" value="Genomic_DNA"/>
</dbReference>
<keyword evidence="2" id="KW-1277">Toxin-antitoxin system</keyword>
<comment type="similarity">
    <text evidence="1">Belongs to the PemK/MazF family.</text>
</comment>
<dbReference type="SUPFAM" id="SSF50118">
    <property type="entry name" value="Cell growth inhibitor/plasmid maintenance toxic component"/>
    <property type="match status" value="1"/>
</dbReference>
<accession>A0A1M4EJU2</accession>
<dbReference type="InterPro" id="IPR003477">
    <property type="entry name" value="PemK-like"/>
</dbReference>
<evidence type="ECO:0000313" key="3">
    <source>
        <dbReference type="EMBL" id="SBO99149.1"/>
    </source>
</evidence>
<dbReference type="AlphaFoldDB" id="A0A1M4EJU2"/>
<name>A0A1M4EJU2_9ACTN</name>
<dbReference type="GO" id="GO:0016075">
    <property type="term" value="P:rRNA catabolic process"/>
    <property type="evidence" value="ECO:0007669"/>
    <property type="project" value="TreeGrafter"/>
</dbReference>
<dbReference type="Gene3D" id="2.30.30.110">
    <property type="match status" value="1"/>
</dbReference>
<evidence type="ECO:0000256" key="1">
    <source>
        <dbReference type="ARBA" id="ARBA00007521"/>
    </source>
</evidence>
<dbReference type="GO" id="GO:0003677">
    <property type="term" value="F:DNA binding"/>
    <property type="evidence" value="ECO:0007669"/>
    <property type="project" value="InterPro"/>
</dbReference>
<evidence type="ECO:0008006" key="4">
    <source>
        <dbReference type="Google" id="ProtNLM"/>
    </source>
</evidence>
<dbReference type="GO" id="GO:0006402">
    <property type="term" value="P:mRNA catabolic process"/>
    <property type="evidence" value="ECO:0007669"/>
    <property type="project" value="TreeGrafter"/>
</dbReference>
<reference evidence="3" key="1">
    <citation type="submission" date="2016-04" db="EMBL/GenBank/DDBJ databases">
        <authorList>
            <person name="Evans L.H."/>
            <person name="Alamgir A."/>
            <person name="Owens N."/>
            <person name="Weber N.D."/>
            <person name="Virtaneva K."/>
            <person name="Barbian K."/>
            <person name="Babar A."/>
            <person name="Rosenke K."/>
        </authorList>
    </citation>
    <scope>NUCLEOTIDE SEQUENCE</scope>
    <source>
        <strain evidence="3">Nono1</strain>
    </source>
</reference>
<protein>
    <recommendedName>
        <fullName evidence="4">Programmed cell death toxin YdcE</fullName>
    </recommendedName>
</protein>
<dbReference type="InterPro" id="IPR011067">
    <property type="entry name" value="Plasmid_toxin/cell-grow_inhib"/>
</dbReference>
<organism evidence="3">
    <name type="scientific">Nonomuraea gerenzanensis</name>
    <dbReference type="NCBI Taxonomy" id="93944"/>
    <lineage>
        <taxon>Bacteria</taxon>
        <taxon>Bacillati</taxon>
        <taxon>Actinomycetota</taxon>
        <taxon>Actinomycetes</taxon>
        <taxon>Streptosporangiales</taxon>
        <taxon>Streptosporangiaceae</taxon>
        <taxon>Nonomuraea</taxon>
    </lineage>
</organism>
<sequence>MLVVSNDGFNSATAVKIIVPLTTTDRGWDNHVPVPTEGTGLEKPSWAMVEHVRSVSPQRFRRRVGIAPDEIVREVTDWITDTI</sequence>
<dbReference type="PANTHER" id="PTHR33988">
    <property type="entry name" value="ENDORIBONUCLEASE MAZF-RELATED"/>
    <property type="match status" value="1"/>
</dbReference>
<dbReference type="GO" id="GO:0004521">
    <property type="term" value="F:RNA endonuclease activity"/>
    <property type="evidence" value="ECO:0007669"/>
    <property type="project" value="TreeGrafter"/>
</dbReference>
<evidence type="ECO:0000256" key="2">
    <source>
        <dbReference type="ARBA" id="ARBA00022649"/>
    </source>
</evidence>
<gene>
    <name evidence="3" type="ORF">BN4615_P8665</name>
</gene>
<proteinExistence type="inferred from homology"/>
<dbReference type="Pfam" id="PF02452">
    <property type="entry name" value="PemK_toxin"/>
    <property type="match status" value="1"/>
</dbReference>